<evidence type="ECO:0000313" key="4">
    <source>
        <dbReference type="Proteomes" id="UP000199474"/>
    </source>
</evidence>
<feature type="domain" description="Glycosyl transferase family 1" evidence="1">
    <location>
        <begin position="188"/>
        <end position="335"/>
    </location>
</feature>
<dbReference type="RefSeq" id="WP_090084121.1">
    <property type="nucleotide sequence ID" value="NZ_FOMR01000005.1"/>
</dbReference>
<dbReference type="AlphaFoldDB" id="A0A1I1VVY3"/>
<dbReference type="STRING" id="640948.SAMN05216238_10551"/>
<accession>A0A1I1VVY3</accession>
<proteinExistence type="predicted"/>
<name>A0A1I1VVY3_9BACI</name>
<dbReference type="CDD" id="cd03808">
    <property type="entry name" value="GT4_CapM-like"/>
    <property type="match status" value="1"/>
</dbReference>
<dbReference type="Pfam" id="PF13477">
    <property type="entry name" value="Glyco_trans_4_2"/>
    <property type="match status" value="1"/>
</dbReference>
<dbReference type="OrthoDB" id="9806653at2"/>
<dbReference type="Proteomes" id="UP000199474">
    <property type="component" value="Unassembled WGS sequence"/>
</dbReference>
<evidence type="ECO:0000259" key="1">
    <source>
        <dbReference type="Pfam" id="PF00534"/>
    </source>
</evidence>
<keyword evidence="3" id="KW-0808">Transferase</keyword>
<dbReference type="Pfam" id="PF00534">
    <property type="entry name" value="Glycos_transf_1"/>
    <property type="match status" value="1"/>
</dbReference>
<protein>
    <submittedName>
        <fullName evidence="3">Galacturonosyltransferase</fullName>
    </submittedName>
</protein>
<keyword evidence="4" id="KW-1185">Reference proteome</keyword>
<dbReference type="GO" id="GO:0016757">
    <property type="term" value="F:glycosyltransferase activity"/>
    <property type="evidence" value="ECO:0007669"/>
    <property type="project" value="InterPro"/>
</dbReference>
<dbReference type="InterPro" id="IPR001296">
    <property type="entry name" value="Glyco_trans_1"/>
</dbReference>
<feature type="domain" description="Glycosyltransferase subfamily 4-like N-terminal" evidence="2">
    <location>
        <begin position="5"/>
        <end position="149"/>
    </location>
</feature>
<dbReference type="PANTHER" id="PTHR12526:SF630">
    <property type="entry name" value="GLYCOSYLTRANSFERASE"/>
    <property type="match status" value="1"/>
</dbReference>
<dbReference type="PANTHER" id="PTHR12526">
    <property type="entry name" value="GLYCOSYLTRANSFERASE"/>
    <property type="match status" value="1"/>
</dbReference>
<dbReference type="InterPro" id="IPR028098">
    <property type="entry name" value="Glyco_trans_4-like_N"/>
</dbReference>
<evidence type="ECO:0000313" key="3">
    <source>
        <dbReference type="EMBL" id="SFD87061.1"/>
    </source>
</evidence>
<gene>
    <name evidence="3" type="ORF">SAMN05216238_10551</name>
</gene>
<sequence length="365" mass="42115">MGKQKILFLVNHDVVIYNFRRELVERLLEEGYEVYISSPYGERIDDLIELGCNYLNVDLNRHGLNVVQEWKLLRYYKQIIRDIKPTVVLTYTIKPNIYGGLACKALGVPYIANITGLGSSVVNGGIMQAVSKVLYKWAFKDVRRIFFQNSSNQQFFVDNNIAMGKHELLPGSGVNLNQFSSLEYPDDNVTEFVFISRIMREKGIGEYLEAAKYIKEKYPNTVFHVLGFSEEDYEEQLRLLHQQEVIQYHGMQRDIRKYLAVSHCTVHPSYHEGMSNVLLESAASARPIITSNINGCKEIVDENTSGYLVEKGNSQDLIEKIEKFLRLPKKQKESMGLAGRTKMEEEFDRNIVVDAYVEEIRRMEL</sequence>
<reference evidence="4" key="1">
    <citation type="submission" date="2016-10" db="EMBL/GenBank/DDBJ databases">
        <authorList>
            <person name="Varghese N."/>
            <person name="Submissions S."/>
        </authorList>
    </citation>
    <scope>NUCLEOTIDE SEQUENCE [LARGE SCALE GENOMIC DNA]</scope>
    <source>
        <strain evidence="4">DSM 22530</strain>
    </source>
</reference>
<dbReference type="EMBL" id="FOMR01000005">
    <property type="protein sequence ID" value="SFD87061.1"/>
    <property type="molecule type" value="Genomic_DNA"/>
</dbReference>
<dbReference type="SUPFAM" id="SSF53756">
    <property type="entry name" value="UDP-Glycosyltransferase/glycogen phosphorylase"/>
    <property type="match status" value="1"/>
</dbReference>
<organism evidence="3 4">
    <name type="scientific">Lentibacillus persicus</name>
    <dbReference type="NCBI Taxonomy" id="640948"/>
    <lineage>
        <taxon>Bacteria</taxon>
        <taxon>Bacillati</taxon>
        <taxon>Bacillota</taxon>
        <taxon>Bacilli</taxon>
        <taxon>Bacillales</taxon>
        <taxon>Bacillaceae</taxon>
        <taxon>Lentibacillus</taxon>
    </lineage>
</organism>
<evidence type="ECO:0000259" key="2">
    <source>
        <dbReference type="Pfam" id="PF13477"/>
    </source>
</evidence>
<dbReference type="Gene3D" id="3.40.50.2000">
    <property type="entry name" value="Glycogen Phosphorylase B"/>
    <property type="match status" value="2"/>
</dbReference>